<accession>A0A1X2GPX7</accession>
<reference evidence="1 2" key="1">
    <citation type="submission" date="2016-07" db="EMBL/GenBank/DDBJ databases">
        <title>Pervasive Adenine N6-methylation of Active Genes in Fungi.</title>
        <authorList>
            <consortium name="DOE Joint Genome Institute"/>
            <person name="Mondo S.J."/>
            <person name="Dannebaum R.O."/>
            <person name="Kuo R.C."/>
            <person name="Labutti K."/>
            <person name="Haridas S."/>
            <person name="Kuo A."/>
            <person name="Salamov A."/>
            <person name="Ahrendt S.R."/>
            <person name="Lipzen A."/>
            <person name="Sullivan W."/>
            <person name="Andreopoulos W.B."/>
            <person name="Clum A."/>
            <person name="Lindquist E."/>
            <person name="Daum C."/>
            <person name="Ramamoorthy G.K."/>
            <person name="Gryganskyi A."/>
            <person name="Culley D."/>
            <person name="Magnuson J.K."/>
            <person name="James T.Y."/>
            <person name="O'Malley M.A."/>
            <person name="Stajich J.E."/>
            <person name="Spatafora J.W."/>
            <person name="Visel A."/>
            <person name="Grigoriev I.V."/>
        </authorList>
    </citation>
    <scope>NUCLEOTIDE SEQUENCE [LARGE SCALE GENOMIC DNA]</scope>
    <source>
        <strain evidence="1 2">NRRL 3301</strain>
    </source>
</reference>
<protein>
    <submittedName>
        <fullName evidence="1">Uncharacterized protein</fullName>
    </submittedName>
</protein>
<proteinExistence type="predicted"/>
<sequence>MLEPNVTKEILERLPDWNRAITPSGKVAKEPCFVQQRMPLITLLRQDHTSARLVTHSAWTHQLVDNGILWDTSNDITMRSLAMTQLLFYPQQHTADPVDHAAKCFHAFLFKTCAWMPVNQILRPTLKFQRALEHALTPPNQDPRHALQKLIIVFHVFGFLWPQRVILGRRMHLKKPYRVRSRRDRLLQLRIAMDKVYQKFQQEKAEFKKPSSLQGTDEE</sequence>
<organism evidence="1 2">
    <name type="scientific">Hesseltinella vesiculosa</name>
    <dbReference type="NCBI Taxonomy" id="101127"/>
    <lineage>
        <taxon>Eukaryota</taxon>
        <taxon>Fungi</taxon>
        <taxon>Fungi incertae sedis</taxon>
        <taxon>Mucoromycota</taxon>
        <taxon>Mucoromycotina</taxon>
        <taxon>Mucoromycetes</taxon>
        <taxon>Mucorales</taxon>
        <taxon>Cunninghamellaceae</taxon>
        <taxon>Hesseltinella</taxon>
    </lineage>
</organism>
<dbReference type="Proteomes" id="UP000242146">
    <property type="component" value="Unassembled WGS sequence"/>
</dbReference>
<comment type="caution">
    <text evidence="1">The sequence shown here is derived from an EMBL/GenBank/DDBJ whole genome shotgun (WGS) entry which is preliminary data.</text>
</comment>
<name>A0A1X2GPX7_9FUNG</name>
<evidence type="ECO:0000313" key="2">
    <source>
        <dbReference type="Proteomes" id="UP000242146"/>
    </source>
</evidence>
<keyword evidence="2" id="KW-1185">Reference proteome</keyword>
<evidence type="ECO:0000313" key="1">
    <source>
        <dbReference type="EMBL" id="ORX58804.1"/>
    </source>
</evidence>
<dbReference type="AlphaFoldDB" id="A0A1X2GPX7"/>
<dbReference type="OrthoDB" id="2338404at2759"/>
<gene>
    <name evidence="1" type="ORF">DM01DRAFT_1207100</name>
</gene>
<dbReference type="EMBL" id="MCGT01000006">
    <property type="protein sequence ID" value="ORX58804.1"/>
    <property type="molecule type" value="Genomic_DNA"/>
</dbReference>